<protein>
    <submittedName>
        <fullName evidence="2">(4Fe-4S)-binding protein</fullName>
    </submittedName>
</protein>
<sequence>MKTYENSYTNGEITVTYQPKKCIHAEKCAEGLSEVFRTTVIPWINLDAAESQKIIRQIKKCPSGALSFCKNQQKEAC</sequence>
<evidence type="ECO:0000259" key="1">
    <source>
        <dbReference type="Pfam" id="PF06902"/>
    </source>
</evidence>
<proteinExistence type="predicted"/>
<accession>A0ABU2Y961</accession>
<reference evidence="2 3" key="1">
    <citation type="submission" date="2023-09" db="EMBL/GenBank/DDBJ databases">
        <authorList>
            <person name="Rey-Velasco X."/>
        </authorList>
    </citation>
    <scope>NUCLEOTIDE SEQUENCE [LARGE SCALE GENOMIC DNA]</scope>
    <source>
        <strain evidence="2 3">W242</strain>
    </source>
</reference>
<dbReference type="Proteomes" id="UP001254488">
    <property type="component" value="Unassembled WGS sequence"/>
</dbReference>
<evidence type="ECO:0000313" key="3">
    <source>
        <dbReference type="Proteomes" id="UP001254488"/>
    </source>
</evidence>
<dbReference type="Pfam" id="PF06902">
    <property type="entry name" value="Fer4_19"/>
    <property type="match status" value="1"/>
</dbReference>
<dbReference type="EMBL" id="JAVRHZ010000001">
    <property type="protein sequence ID" value="MDT0554396.1"/>
    <property type="molecule type" value="Genomic_DNA"/>
</dbReference>
<evidence type="ECO:0000313" key="2">
    <source>
        <dbReference type="EMBL" id="MDT0554396.1"/>
    </source>
</evidence>
<dbReference type="InterPro" id="IPR010693">
    <property type="entry name" value="Divergent_4Fe-4S_mono-cluster"/>
</dbReference>
<keyword evidence="3" id="KW-1185">Reference proteome</keyword>
<dbReference type="RefSeq" id="WP_311331362.1">
    <property type="nucleotide sequence ID" value="NZ_JAVRHZ010000001.1"/>
</dbReference>
<name>A0ABU2Y961_9FLAO</name>
<gene>
    <name evidence="2" type="ORF">RM538_00150</name>
</gene>
<comment type="caution">
    <text evidence="2">The sequence shown here is derived from an EMBL/GenBank/DDBJ whole genome shotgun (WGS) entry which is preliminary data.</text>
</comment>
<feature type="domain" description="Divergent 4Fe-4S mono-cluster" evidence="1">
    <location>
        <begin position="8"/>
        <end position="70"/>
    </location>
</feature>
<organism evidence="2 3">
    <name type="scientific">Patiriisocius hiemis</name>
    <dbReference type="NCBI Taxonomy" id="3075604"/>
    <lineage>
        <taxon>Bacteria</taxon>
        <taxon>Pseudomonadati</taxon>
        <taxon>Bacteroidota</taxon>
        <taxon>Flavobacteriia</taxon>
        <taxon>Flavobacteriales</taxon>
        <taxon>Flavobacteriaceae</taxon>
        <taxon>Patiriisocius</taxon>
    </lineage>
</organism>